<proteinExistence type="predicted"/>
<keyword evidence="3" id="KW-1185">Reference proteome</keyword>
<accession>A0AAV7W8V1</accession>
<feature type="non-terminal residue" evidence="2">
    <location>
        <position position="1"/>
    </location>
</feature>
<protein>
    <submittedName>
        <fullName evidence="2">Uncharacterized protein</fullName>
    </submittedName>
</protein>
<feature type="region of interest" description="Disordered" evidence="1">
    <location>
        <begin position="1"/>
        <end position="29"/>
    </location>
</feature>
<comment type="caution">
    <text evidence="2">The sequence shown here is derived from an EMBL/GenBank/DDBJ whole genome shotgun (WGS) entry which is preliminary data.</text>
</comment>
<evidence type="ECO:0000313" key="2">
    <source>
        <dbReference type="EMBL" id="KAJ1210367.1"/>
    </source>
</evidence>
<evidence type="ECO:0000256" key="1">
    <source>
        <dbReference type="SAM" id="MobiDB-lite"/>
    </source>
</evidence>
<name>A0AAV7W8V1_PLEWA</name>
<feature type="non-terminal residue" evidence="2">
    <location>
        <position position="75"/>
    </location>
</feature>
<reference evidence="2" key="1">
    <citation type="journal article" date="2022" name="bioRxiv">
        <title>Sequencing and chromosome-scale assembly of the giantPleurodeles waltlgenome.</title>
        <authorList>
            <person name="Brown T."/>
            <person name="Elewa A."/>
            <person name="Iarovenko S."/>
            <person name="Subramanian E."/>
            <person name="Araus A.J."/>
            <person name="Petzold A."/>
            <person name="Susuki M."/>
            <person name="Suzuki K.-i.T."/>
            <person name="Hayashi T."/>
            <person name="Toyoda A."/>
            <person name="Oliveira C."/>
            <person name="Osipova E."/>
            <person name="Leigh N.D."/>
            <person name="Simon A."/>
            <person name="Yun M.H."/>
        </authorList>
    </citation>
    <scope>NUCLEOTIDE SEQUENCE</scope>
    <source>
        <strain evidence="2">20211129_DDA</strain>
        <tissue evidence="2">Liver</tissue>
    </source>
</reference>
<dbReference type="AlphaFoldDB" id="A0AAV7W8V1"/>
<dbReference type="EMBL" id="JANPWB010000002">
    <property type="protein sequence ID" value="KAJ1210367.1"/>
    <property type="molecule type" value="Genomic_DNA"/>
</dbReference>
<gene>
    <name evidence="2" type="ORF">NDU88_005731</name>
</gene>
<organism evidence="2 3">
    <name type="scientific">Pleurodeles waltl</name>
    <name type="common">Iberian ribbed newt</name>
    <dbReference type="NCBI Taxonomy" id="8319"/>
    <lineage>
        <taxon>Eukaryota</taxon>
        <taxon>Metazoa</taxon>
        <taxon>Chordata</taxon>
        <taxon>Craniata</taxon>
        <taxon>Vertebrata</taxon>
        <taxon>Euteleostomi</taxon>
        <taxon>Amphibia</taxon>
        <taxon>Batrachia</taxon>
        <taxon>Caudata</taxon>
        <taxon>Salamandroidea</taxon>
        <taxon>Salamandridae</taxon>
        <taxon>Pleurodelinae</taxon>
        <taxon>Pleurodeles</taxon>
    </lineage>
</organism>
<sequence length="75" mass="7712">AAGRPSLGQPSSIFLKPPRLSFPGRATQRPLPSLKSLSVEAARAGVSRGSAGLAHCTWQLSPYLPEPPALPAAPA</sequence>
<evidence type="ECO:0000313" key="3">
    <source>
        <dbReference type="Proteomes" id="UP001066276"/>
    </source>
</evidence>
<dbReference type="Proteomes" id="UP001066276">
    <property type="component" value="Chromosome 1_2"/>
</dbReference>